<reference evidence="1" key="1">
    <citation type="submission" date="2014-11" db="EMBL/GenBank/DDBJ databases">
        <authorList>
            <person name="Amaro Gonzalez C."/>
        </authorList>
    </citation>
    <scope>NUCLEOTIDE SEQUENCE</scope>
</reference>
<sequence length="39" mass="4699">MRFIPNLPYSTFIIYFVYLDVLFKESKSYLEVTSEEKTS</sequence>
<name>A0A0E9QY70_ANGAN</name>
<accession>A0A0E9QY70</accession>
<organism evidence="1">
    <name type="scientific">Anguilla anguilla</name>
    <name type="common">European freshwater eel</name>
    <name type="synonym">Muraena anguilla</name>
    <dbReference type="NCBI Taxonomy" id="7936"/>
    <lineage>
        <taxon>Eukaryota</taxon>
        <taxon>Metazoa</taxon>
        <taxon>Chordata</taxon>
        <taxon>Craniata</taxon>
        <taxon>Vertebrata</taxon>
        <taxon>Euteleostomi</taxon>
        <taxon>Actinopterygii</taxon>
        <taxon>Neopterygii</taxon>
        <taxon>Teleostei</taxon>
        <taxon>Anguilliformes</taxon>
        <taxon>Anguillidae</taxon>
        <taxon>Anguilla</taxon>
    </lineage>
</organism>
<dbReference type="EMBL" id="GBXM01087539">
    <property type="protein sequence ID" value="JAH21038.1"/>
    <property type="molecule type" value="Transcribed_RNA"/>
</dbReference>
<evidence type="ECO:0000313" key="1">
    <source>
        <dbReference type="EMBL" id="JAH21038.1"/>
    </source>
</evidence>
<proteinExistence type="predicted"/>
<protein>
    <submittedName>
        <fullName evidence="1">Uncharacterized protein</fullName>
    </submittedName>
</protein>
<dbReference type="AlphaFoldDB" id="A0A0E9QY70"/>
<reference evidence="1" key="2">
    <citation type="journal article" date="2015" name="Fish Shellfish Immunol.">
        <title>Early steps in the European eel (Anguilla anguilla)-Vibrio vulnificus interaction in the gills: Role of the RtxA13 toxin.</title>
        <authorList>
            <person name="Callol A."/>
            <person name="Pajuelo D."/>
            <person name="Ebbesson L."/>
            <person name="Teles M."/>
            <person name="MacKenzie S."/>
            <person name="Amaro C."/>
        </authorList>
    </citation>
    <scope>NUCLEOTIDE SEQUENCE</scope>
</reference>